<keyword evidence="1" id="KW-1133">Transmembrane helix</keyword>
<proteinExistence type="predicted"/>
<dbReference type="PANTHER" id="PTHR34473:SF2">
    <property type="entry name" value="UPF0699 TRANSMEMBRANE PROTEIN YDBT"/>
    <property type="match status" value="1"/>
</dbReference>
<dbReference type="Pfam" id="PF03703">
    <property type="entry name" value="bPH_2"/>
    <property type="match status" value="3"/>
</dbReference>
<feature type="domain" description="YdbS-like PH" evidence="2">
    <location>
        <begin position="71"/>
        <end position="149"/>
    </location>
</feature>
<sequence length="503" mass="57133">MSELPPPLPNEEQRLHPWSWLFALQQQVQQFLLPLLALLVFGSRRDDDLPYHHWISGAIVLALVATAVLQYLSYRYRIGSDALSIRSGIFERTRREIPFARIHNVVVHQNLLHRMFGVAELRLESAGGDKPEAEMRVLKLAQALELERLIRQRGSEPAATTQTDVSNDGVLLSLPLSELVRQGLISNRAMVVLVAAIGAAYQLFPRRATSDFIEEQGRHAFGYASQLQLGTLTMVASALLLLAFALVLMRLLSIGLAIVQYYGFRLSEADRRLTVERGLFTRVRSSVAQRRIQAWTLREGALHRLFKRRQLRVDIASGGQQQEQDGRALKELAPLAPPDTCDGLLQHLLPQLQWPPTQWQPVSTRGWWRLCLPALLLMGSLSTLLVYETGQVWALLPLLWLPWSALKARRQVSRIGYNIDAQRVAIRGGWWNRWWRVAELDKLQALRLDRSPLDRHFGTATLTLDTAGAAGAPALQLRFLEEAQARALMAQLEREMVRRKLRW</sequence>
<keyword evidence="1" id="KW-0472">Membrane</keyword>
<feature type="domain" description="YdbS-like PH" evidence="2">
    <location>
        <begin position="261"/>
        <end position="320"/>
    </location>
</feature>
<name>A0A0R0CHK0_9GAMM</name>
<dbReference type="PIRSF" id="PIRSF026631">
    <property type="entry name" value="UCP026631"/>
    <property type="match status" value="1"/>
</dbReference>
<dbReference type="PATRIC" id="fig|405446.3.peg.2706"/>
<feature type="domain" description="YdbS-like PH" evidence="2">
    <location>
        <begin position="414"/>
        <end position="491"/>
    </location>
</feature>
<dbReference type="EMBL" id="LDJJ01000051">
    <property type="protein sequence ID" value="KRG65826.1"/>
    <property type="molecule type" value="Genomic_DNA"/>
</dbReference>
<protein>
    <submittedName>
        <fullName evidence="3">Membrane protein</fullName>
    </submittedName>
</protein>
<evidence type="ECO:0000256" key="1">
    <source>
        <dbReference type="SAM" id="Phobius"/>
    </source>
</evidence>
<dbReference type="PANTHER" id="PTHR34473">
    <property type="entry name" value="UPF0699 TRANSMEMBRANE PROTEIN YDBS"/>
    <property type="match status" value="1"/>
</dbReference>
<reference evidence="3 4" key="1">
    <citation type="submission" date="2015-05" db="EMBL/GenBank/DDBJ databases">
        <title>Genome sequencing and analysis of members of genus Stenotrophomonas.</title>
        <authorList>
            <person name="Patil P.P."/>
            <person name="Midha S."/>
            <person name="Patil P.B."/>
        </authorList>
    </citation>
    <scope>NUCLEOTIDE SEQUENCE [LARGE SCALE GENOMIC DNA]</scope>
    <source>
        <strain evidence="3 4">DSM 18941</strain>
    </source>
</reference>
<dbReference type="InterPro" id="IPR005182">
    <property type="entry name" value="YdbS-like_PH"/>
</dbReference>
<feature type="transmembrane region" description="Helical" evidence="1">
    <location>
        <begin position="235"/>
        <end position="262"/>
    </location>
</feature>
<accession>A0A0R0CHK0</accession>
<dbReference type="AlphaFoldDB" id="A0A0R0CHK0"/>
<keyword evidence="1" id="KW-0812">Transmembrane</keyword>
<evidence type="ECO:0000259" key="2">
    <source>
        <dbReference type="Pfam" id="PF03703"/>
    </source>
</evidence>
<feature type="transmembrane region" description="Helical" evidence="1">
    <location>
        <begin position="54"/>
        <end position="74"/>
    </location>
</feature>
<keyword evidence="4" id="KW-1185">Reference proteome</keyword>
<organism evidence="3 4">
    <name type="scientific">Stenotrophomonas terrae</name>
    <dbReference type="NCBI Taxonomy" id="405446"/>
    <lineage>
        <taxon>Bacteria</taxon>
        <taxon>Pseudomonadati</taxon>
        <taxon>Pseudomonadota</taxon>
        <taxon>Gammaproteobacteria</taxon>
        <taxon>Lysobacterales</taxon>
        <taxon>Lysobacteraceae</taxon>
        <taxon>Stenotrophomonas</taxon>
    </lineage>
</organism>
<evidence type="ECO:0000313" key="4">
    <source>
        <dbReference type="Proteomes" id="UP000051863"/>
    </source>
</evidence>
<gene>
    <name evidence="3" type="ORF">ABB27_14790</name>
</gene>
<evidence type="ECO:0000313" key="3">
    <source>
        <dbReference type="EMBL" id="KRG65826.1"/>
    </source>
</evidence>
<comment type="caution">
    <text evidence="3">The sequence shown here is derived from an EMBL/GenBank/DDBJ whole genome shotgun (WGS) entry which is preliminary data.</text>
</comment>
<dbReference type="InterPro" id="IPR014529">
    <property type="entry name" value="UCP026631"/>
</dbReference>
<dbReference type="Proteomes" id="UP000051863">
    <property type="component" value="Unassembled WGS sequence"/>
</dbReference>